<organism evidence="4 5">
    <name type="scientific">Saprolegnia parasitica (strain CBS 223.65)</name>
    <dbReference type="NCBI Taxonomy" id="695850"/>
    <lineage>
        <taxon>Eukaryota</taxon>
        <taxon>Sar</taxon>
        <taxon>Stramenopiles</taxon>
        <taxon>Oomycota</taxon>
        <taxon>Saprolegniomycetes</taxon>
        <taxon>Saprolegniales</taxon>
        <taxon>Saprolegniaceae</taxon>
        <taxon>Saprolegnia</taxon>
    </lineage>
</organism>
<reference evidence="4 5" key="1">
    <citation type="journal article" date="2013" name="PLoS Genet.">
        <title>Distinctive expansion of potential virulence genes in the genome of the oomycete fish pathogen Saprolegnia parasitica.</title>
        <authorList>
            <person name="Jiang R.H."/>
            <person name="de Bruijn I."/>
            <person name="Haas B.J."/>
            <person name="Belmonte R."/>
            <person name="Lobach L."/>
            <person name="Christie J."/>
            <person name="van den Ackerveken G."/>
            <person name="Bottin A."/>
            <person name="Bulone V."/>
            <person name="Diaz-Moreno S.M."/>
            <person name="Dumas B."/>
            <person name="Fan L."/>
            <person name="Gaulin E."/>
            <person name="Govers F."/>
            <person name="Grenville-Briggs L.J."/>
            <person name="Horner N.R."/>
            <person name="Levin J.Z."/>
            <person name="Mammella M."/>
            <person name="Meijer H.J."/>
            <person name="Morris P."/>
            <person name="Nusbaum C."/>
            <person name="Oome S."/>
            <person name="Phillips A.J."/>
            <person name="van Rooyen D."/>
            <person name="Rzeszutek E."/>
            <person name="Saraiva M."/>
            <person name="Secombes C.J."/>
            <person name="Seidl M.F."/>
            <person name="Snel B."/>
            <person name="Stassen J.H."/>
            <person name="Sykes S."/>
            <person name="Tripathy S."/>
            <person name="van den Berg H."/>
            <person name="Vega-Arreguin J.C."/>
            <person name="Wawra S."/>
            <person name="Young S.K."/>
            <person name="Zeng Q."/>
            <person name="Dieguez-Uribeondo J."/>
            <person name="Russ C."/>
            <person name="Tyler B.M."/>
            <person name="van West P."/>
        </authorList>
    </citation>
    <scope>NUCLEOTIDE SEQUENCE [LARGE SCALE GENOMIC DNA]</scope>
    <source>
        <strain evidence="4 5">CBS 223.65</strain>
    </source>
</reference>
<accession>A0A067C9X6</accession>
<name>A0A067C9X6_SAPPC</name>
<dbReference type="GeneID" id="24130847"/>
<comment type="similarity">
    <text evidence="1">Belongs to the phosducin family.</text>
</comment>
<proteinExistence type="inferred from homology"/>
<feature type="region of interest" description="Disordered" evidence="2">
    <location>
        <begin position="106"/>
        <end position="125"/>
    </location>
</feature>
<dbReference type="OMA" id="PKYGYLC"/>
<dbReference type="RefSeq" id="XP_012203267.1">
    <property type="nucleotide sequence ID" value="XM_012347877.1"/>
</dbReference>
<evidence type="ECO:0000259" key="3">
    <source>
        <dbReference type="Pfam" id="PF02114"/>
    </source>
</evidence>
<dbReference type="Gene3D" id="3.40.30.10">
    <property type="entry name" value="Glutaredoxin"/>
    <property type="match status" value="1"/>
</dbReference>
<dbReference type="STRING" id="695850.A0A067C9X6"/>
<dbReference type="AlphaFoldDB" id="A0A067C9X6"/>
<dbReference type="EMBL" id="KK583227">
    <property type="protein sequence ID" value="KDO25980.1"/>
    <property type="molecule type" value="Genomic_DNA"/>
</dbReference>
<evidence type="ECO:0000256" key="2">
    <source>
        <dbReference type="SAM" id="MobiDB-lite"/>
    </source>
</evidence>
<feature type="domain" description="Phosducin" evidence="3">
    <location>
        <begin position="64"/>
        <end position="269"/>
    </location>
</feature>
<dbReference type="PANTHER" id="PTHR46052:SF1">
    <property type="entry name" value="PHOSDUCIN-LIKE PROTEIN"/>
    <property type="match status" value="1"/>
</dbReference>
<dbReference type="InterPro" id="IPR024253">
    <property type="entry name" value="Phosducin_thioredoxin-like_dom"/>
</dbReference>
<evidence type="ECO:0000313" key="5">
    <source>
        <dbReference type="Proteomes" id="UP000030745"/>
    </source>
</evidence>
<dbReference type="OrthoDB" id="70588at2759"/>
<protein>
    <recommendedName>
        <fullName evidence="3">Phosducin domain-containing protein</fullName>
    </recommendedName>
</protein>
<sequence>MDDFFLRHDVYKDRDVDELGGKVNSDSEASDEEPSLPASAADPTGPWSQAKYARQGKRRTFTPATHTGPKGVLTDYRAYKQAKAAERRQNEAVRSAVMNRIAKGHTAPITAANNHPTGLSDNDSDADLSDLSDDEMMKEYCAKRMLEMTRAERDGRPAFGTLQYSDPFAFVDTVDAADARVHVIVHMCDERNQVCVAINHCLQQLCLAYVHTQFLVVDAKQADATFDASDLPIFMVYKGGVQVESLVHVFKQLQGTISTERLASLLSAYLE</sequence>
<dbReference type="Gene3D" id="1.10.168.10">
    <property type="entry name" value="Phosducin, domain 2"/>
    <property type="match status" value="1"/>
</dbReference>
<gene>
    <name evidence="4" type="ORF">SPRG_08633</name>
</gene>
<dbReference type="VEuPathDB" id="FungiDB:SPRG_08633"/>
<keyword evidence="5" id="KW-1185">Reference proteome</keyword>
<evidence type="ECO:0000313" key="4">
    <source>
        <dbReference type="EMBL" id="KDO25980.1"/>
    </source>
</evidence>
<evidence type="ECO:0000256" key="1">
    <source>
        <dbReference type="ARBA" id="ARBA00009686"/>
    </source>
</evidence>
<dbReference type="PANTHER" id="PTHR46052">
    <property type="entry name" value="PHOSDUCIN-LIKE PROTEIN"/>
    <property type="match status" value="1"/>
</dbReference>
<feature type="region of interest" description="Disordered" evidence="2">
    <location>
        <begin position="15"/>
        <end position="75"/>
    </location>
</feature>
<dbReference type="Proteomes" id="UP000030745">
    <property type="component" value="Unassembled WGS sequence"/>
</dbReference>
<dbReference type="InterPro" id="IPR023196">
    <property type="entry name" value="Phosducin_N_dom_sf"/>
</dbReference>
<dbReference type="Pfam" id="PF02114">
    <property type="entry name" value="Phosducin"/>
    <property type="match status" value="1"/>
</dbReference>
<dbReference type="SUPFAM" id="SSF52833">
    <property type="entry name" value="Thioredoxin-like"/>
    <property type="match status" value="1"/>
</dbReference>
<dbReference type="InterPro" id="IPR051499">
    <property type="entry name" value="Phosducin-like_reg"/>
</dbReference>
<dbReference type="InterPro" id="IPR036249">
    <property type="entry name" value="Thioredoxin-like_sf"/>
</dbReference>
<dbReference type="KEGG" id="spar:SPRG_08633"/>